<reference evidence="1 2" key="1">
    <citation type="submission" date="2018-06" db="EMBL/GenBank/DDBJ databases">
        <title>Streptacidiphilus pinicola sp. nov., isolated from pine grove soil.</title>
        <authorList>
            <person name="Roh S.G."/>
            <person name="Park S."/>
            <person name="Kim M.-K."/>
            <person name="Yun B.-R."/>
            <person name="Park J."/>
            <person name="Kim M.J."/>
            <person name="Kim Y.S."/>
            <person name="Kim S.B."/>
        </authorList>
    </citation>
    <scope>NUCLEOTIDE SEQUENCE [LARGE SCALE GENOMIC DNA]</scope>
    <source>
        <strain evidence="1 2">MMS16-CNU450</strain>
    </source>
</reference>
<evidence type="ECO:0000313" key="2">
    <source>
        <dbReference type="Proteomes" id="UP000248889"/>
    </source>
</evidence>
<evidence type="ECO:0000313" key="1">
    <source>
        <dbReference type="EMBL" id="RAG85187.1"/>
    </source>
</evidence>
<dbReference type="AlphaFoldDB" id="A0A2X0IKP0"/>
<keyword evidence="2" id="KW-1185">Reference proteome</keyword>
<dbReference type="Proteomes" id="UP000248889">
    <property type="component" value="Unassembled WGS sequence"/>
</dbReference>
<dbReference type="OrthoDB" id="4224746at2"/>
<dbReference type="RefSeq" id="WP_133259906.1">
    <property type="nucleotide sequence ID" value="NZ_QKYN01000048.1"/>
</dbReference>
<organism evidence="1 2">
    <name type="scientific">Streptacidiphilus pinicola</name>
    <dbReference type="NCBI Taxonomy" id="2219663"/>
    <lineage>
        <taxon>Bacteria</taxon>
        <taxon>Bacillati</taxon>
        <taxon>Actinomycetota</taxon>
        <taxon>Actinomycetes</taxon>
        <taxon>Kitasatosporales</taxon>
        <taxon>Streptomycetaceae</taxon>
        <taxon>Streptacidiphilus</taxon>
    </lineage>
</organism>
<accession>A0A2X0IKP0</accession>
<proteinExistence type="predicted"/>
<comment type="caution">
    <text evidence="1">The sequence shown here is derived from an EMBL/GenBank/DDBJ whole genome shotgun (WGS) entry which is preliminary data.</text>
</comment>
<gene>
    <name evidence="1" type="ORF">DN069_13185</name>
</gene>
<dbReference type="EMBL" id="QKYN01000048">
    <property type="protein sequence ID" value="RAG85187.1"/>
    <property type="molecule type" value="Genomic_DNA"/>
</dbReference>
<name>A0A2X0IKP0_9ACTN</name>
<protein>
    <submittedName>
        <fullName evidence="1">Uncharacterized protein</fullName>
    </submittedName>
</protein>
<sequence>MRRRVSLRVLVTAVLLAGLGLVGVAARAERAAPFGDSVAVVQDAEAGAGALRIAAAAVEGYDVRTRAVAWSYRRDGHRPLRLVPVGATTVAVWDDGMLTGMEPEPAAVRWHRYVPGVGARTPLLLVPLGTGGASFLVLTRDVVMTYNTGDGTLRTSTLPSIAAGCFFRDSGPAGPVHVGGWVLARRDCADGAGRTELEGFDLDGRRWQRPAVAPVRMAATAAGDVDVLAVPAGRSAVVDPVTGRPARECVCAAR</sequence>